<keyword evidence="2" id="KW-0540">Nuclease</keyword>
<dbReference type="Proteomes" id="UP000217005">
    <property type="component" value="Unassembled WGS sequence"/>
</dbReference>
<evidence type="ECO:0000313" key="3">
    <source>
        <dbReference type="Proteomes" id="UP000217005"/>
    </source>
</evidence>
<keyword evidence="2" id="KW-0378">Hydrolase</keyword>
<evidence type="ECO:0000259" key="1">
    <source>
        <dbReference type="Pfam" id="PF13391"/>
    </source>
</evidence>
<accession>A0A261SGA2</accession>
<dbReference type="InterPro" id="IPR003615">
    <property type="entry name" value="HNH_nuc"/>
</dbReference>
<dbReference type="AlphaFoldDB" id="A0A261SGA2"/>
<keyword evidence="2" id="KW-0255">Endonuclease</keyword>
<gene>
    <name evidence="2" type="ORF">CEG14_13290</name>
</gene>
<dbReference type="OrthoDB" id="9811869at2"/>
<proteinExistence type="predicted"/>
<name>A0A261SGA2_9BORD</name>
<comment type="caution">
    <text evidence="2">The sequence shown here is derived from an EMBL/GenBank/DDBJ whole genome shotgun (WGS) entry which is preliminary data.</text>
</comment>
<sequence length="394" mass="43832">MAGDWTDEELRASVEAYKYMLDRERQGLDTNKAAIYRKLAGKYGRTAKAFEYRMQNISAVYAEMSLAWLTGLKPAQHIGAEVKQRIGAMVLDTEPNLEALIPADPNSKYKHGEKPTWELCLDAVVDLGGSATRKQVREWILARHPNYNEKNLVALEMLSVNSKARTSYTTNAKPRLTNSGNRYDQLFKIKIAGVSTFELYVPELHGIWEIFPDPTSGNRHQLGIRQRSDPINTTASYLGTSDDATASFDPNSVVDARRKVVAEIYHRRGQSKFRNTLRGAYRDKCAVTGCDVLALLEAAHVHPYKGAHTNVASNGLLLRADIHTLFDLYLLTIDSFTMTILVAPSLAASDYGNLAGMPIRQPAEAGLRLSVAAIDWHRARCDWAAPPIEEDPGN</sequence>
<dbReference type="Pfam" id="PF13391">
    <property type="entry name" value="HNH_2"/>
    <property type="match status" value="1"/>
</dbReference>
<feature type="domain" description="HNH nuclease" evidence="1">
    <location>
        <begin position="285"/>
        <end position="334"/>
    </location>
</feature>
<dbReference type="EMBL" id="NEVL01000003">
    <property type="protein sequence ID" value="OZI36007.1"/>
    <property type="molecule type" value="Genomic_DNA"/>
</dbReference>
<dbReference type="RefSeq" id="WP_094826815.1">
    <property type="nucleotide sequence ID" value="NZ_NEVL01000003.1"/>
</dbReference>
<organism evidence="2 3">
    <name type="scientific">Bordetella genomosp. 1</name>
    <dbReference type="NCBI Taxonomy" id="1395607"/>
    <lineage>
        <taxon>Bacteria</taxon>
        <taxon>Pseudomonadati</taxon>
        <taxon>Pseudomonadota</taxon>
        <taxon>Betaproteobacteria</taxon>
        <taxon>Burkholderiales</taxon>
        <taxon>Alcaligenaceae</taxon>
        <taxon>Bordetella</taxon>
    </lineage>
</organism>
<evidence type="ECO:0000313" key="2">
    <source>
        <dbReference type="EMBL" id="OZI36007.1"/>
    </source>
</evidence>
<dbReference type="GO" id="GO:0004519">
    <property type="term" value="F:endonuclease activity"/>
    <property type="evidence" value="ECO:0007669"/>
    <property type="project" value="UniProtKB-KW"/>
</dbReference>
<protein>
    <submittedName>
        <fullName evidence="2">Restriction endonuclease</fullName>
    </submittedName>
</protein>
<reference evidence="2 3" key="1">
    <citation type="submission" date="2017-05" db="EMBL/GenBank/DDBJ databases">
        <title>Complete and WGS of Bordetella genogroups.</title>
        <authorList>
            <person name="Spilker T."/>
            <person name="LiPuma J."/>
        </authorList>
    </citation>
    <scope>NUCLEOTIDE SEQUENCE [LARGE SCALE GENOMIC DNA]</scope>
    <source>
        <strain evidence="2 3">AU17610</strain>
    </source>
</reference>